<gene>
    <name evidence="2" type="ORF">BRADI_5g26755v3</name>
</gene>
<accession>A0A2K2CJG7</accession>
<feature type="compositionally biased region" description="Low complexity" evidence="1">
    <location>
        <begin position="117"/>
        <end position="128"/>
    </location>
</feature>
<proteinExistence type="predicted"/>
<evidence type="ECO:0000256" key="1">
    <source>
        <dbReference type="SAM" id="MobiDB-lite"/>
    </source>
</evidence>
<dbReference type="EnsemblPlants" id="PNT62178">
    <property type="protein sequence ID" value="PNT62178"/>
    <property type="gene ID" value="BRADI_5g26755v3"/>
</dbReference>
<name>A0A2K2CJG7_BRADI</name>
<dbReference type="Proteomes" id="UP000008810">
    <property type="component" value="Chromosome 5"/>
</dbReference>
<dbReference type="Gramene" id="PNT62178">
    <property type="protein sequence ID" value="PNT62178"/>
    <property type="gene ID" value="BRADI_5g26755v3"/>
</dbReference>
<reference evidence="3" key="3">
    <citation type="submission" date="2018-08" db="UniProtKB">
        <authorList>
            <consortium name="EnsemblPlants"/>
        </authorList>
    </citation>
    <scope>IDENTIFICATION</scope>
    <source>
        <strain evidence="3">cv. Bd21</strain>
    </source>
</reference>
<protein>
    <submittedName>
        <fullName evidence="2 3">Uncharacterized protein</fullName>
    </submittedName>
</protein>
<evidence type="ECO:0000313" key="2">
    <source>
        <dbReference type="EMBL" id="PNT62178.1"/>
    </source>
</evidence>
<keyword evidence="4" id="KW-1185">Reference proteome</keyword>
<feature type="compositionally biased region" description="Low complexity" evidence="1">
    <location>
        <begin position="135"/>
        <end position="152"/>
    </location>
</feature>
<dbReference type="InParanoid" id="A0A2K2CJG7"/>
<reference evidence="2 3" key="1">
    <citation type="journal article" date="2010" name="Nature">
        <title>Genome sequencing and analysis of the model grass Brachypodium distachyon.</title>
        <authorList>
            <consortium name="International Brachypodium Initiative"/>
        </authorList>
    </citation>
    <scope>NUCLEOTIDE SEQUENCE [LARGE SCALE GENOMIC DNA]</scope>
    <source>
        <strain evidence="2 3">Bd21</strain>
    </source>
</reference>
<dbReference type="AlphaFoldDB" id="A0A2K2CJG7"/>
<sequence length="258" mass="26979">MRLSVPSSESVSALSARTFSSRRRTAADRRLLVEAGGGATLTKASSRKRLLAPASPGELSAPACRSPGGAKSSRSSSAASFSSQGRTAADRLTLVDAGETRPRAASTKMSSRKRHLAPASPGALSAPACRSPGGAKSSRSSSAAAFSSQSKAAADRRTLVDAGETRARAASTKMSSRKRHLARTWAAMMTPNPVLGAWALQPRKHSPPLEAAEEKELCRPIEAQLGRSSRPMAIPMTRFFLAVRSSSDSPPLAPEEEA</sequence>
<feature type="compositionally biased region" description="Basic and acidic residues" evidence="1">
    <location>
        <begin position="153"/>
        <end position="167"/>
    </location>
</feature>
<dbReference type="EMBL" id="CM000884">
    <property type="protein sequence ID" value="PNT62178.1"/>
    <property type="molecule type" value="Genomic_DNA"/>
</dbReference>
<evidence type="ECO:0000313" key="4">
    <source>
        <dbReference type="Proteomes" id="UP000008810"/>
    </source>
</evidence>
<feature type="compositionally biased region" description="Low complexity" evidence="1">
    <location>
        <begin position="65"/>
        <end position="86"/>
    </location>
</feature>
<organism evidence="2">
    <name type="scientific">Brachypodium distachyon</name>
    <name type="common">Purple false brome</name>
    <name type="synonym">Trachynia distachya</name>
    <dbReference type="NCBI Taxonomy" id="15368"/>
    <lineage>
        <taxon>Eukaryota</taxon>
        <taxon>Viridiplantae</taxon>
        <taxon>Streptophyta</taxon>
        <taxon>Embryophyta</taxon>
        <taxon>Tracheophyta</taxon>
        <taxon>Spermatophyta</taxon>
        <taxon>Magnoliopsida</taxon>
        <taxon>Liliopsida</taxon>
        <taxon>Poales</taxon>
        <taxon>Poaceae</taxon>
        <taxon>BOP clade</taxon>
        <taxon>Pooideae</taxon>
        <taxon>Stipodae</taxon>
        <taxon>Brachypodieae</taxon>
        <taxon>Brachypodium</taxon>
    </lineage>
</organism>
<evidence type="ECO:0000313" key="3">
    <source>
        <dbReference type="EnsemblPlants" id="PNT62178"/>
    </source>
</evidence>
<feature type="region of interest" description="Disordered" evidence="1">
    <location>
        <begin position="1"/>
        <end position="178"/>
    </location>
</feature>
<feature type="compositionally biased region" description="Low complexity" evidence="1">
    <location>
        <begin position="1"/>
        <end position="19"/>
    </location>
</feature>
<reference evidence="2" key="2">
    <citation type="submission" date="2017-06" db="EMBL/GenBank/DDBJ databases">
        <title>WGS assembly of Brachypodium distachyon.</title>
        <authorList>
            <consortium name="The International Brachypodium Initiative"/>
            <person name="Lucas S."/>
            <person name="Harmon-Smith M."/>
            <person name="Lail K."/>
            <person name="Tice H."/>
            <person name="Grimwood J."/>
            <person name="Bruce D."/>
            <person name="Barry K."/>
            <person name="Shu S."/>
            <person name="Lindquist E."/>
            <person name="Wang M."/>
            <person name="Pitluck S."/>
            <person name="Vogel J.P."/>
            <person name="Garvin D.F."/>
            <person name="Mockler T.C."/>
            <person name="Schmutz J."/>
            <person name="Rokhsar D."/>
            <person name="Bevan M.W."/>
        </authorList>
    </citation>
    <scope>NUCLEOTIDE SEQUENCE</scope>
    <source>
        <strain evidence="2">Bd21</strain>
    </source>
</reference>